<feature type="transmembrane region" description="Helical" evidence="9">
    <location>
        <begin position="465"/>
        <end position="483"/>
    </location>
</feature>
<feature type="transmembrane region" description="Helical" evidence="9">
    <location>
        <begin position="537"/>
        <end position="556"/>
    </location>
</feature>
<keyword evidence="6 9" id="KW-1133">Transmembrane helix</keyword>
<keyword evidence="4 9" id="KW-0812">Transmembrane</keyword>
<proteinExistence type="inferred from homology"/>
<keyword evidence="11" id="KW-1185">Reference proteome</keyword>
<dbReference type="EMBL" id="BAABUJ010000028">
    <property type="protein sequence ID" value="GAA5803520.1"/>
    <property type="molecule type" value="Genomic_DNA"/>
</dbReference>
<protein>
    <recommendedName>
        <fullName evidence="9">Transmembrane 9 superfamily member</fullName>
    </recommendedName>
</protein>
<evidence type="ECO:0000256" key="6">
    <source>
        <dbReference type="ARBA" id="ARBA00022989"/>
    </source>
</evidence>
<dbReference type="PANTHER" id="PTHR10766:SF55">
    <property type="entry name" value="TRANSMEMBRANE 9 SUPERFAMILY MEMBER 4"/>
    <property type="match status" value="1"/>
</dbReference>
<organism evidence="10 11">
    <name type="scientific">Helicostylum pulchrum</name>
    <dbReference type="NCBI Taxonomy" id="562976"/>
    <lineage>
        <taxon>Eukaryota</taxon>
        <taxon>Fungi</taxon>
        <taxon>Fungi incertae sedis</taxon>
        <taxon>Mucoromycota</taxon>
        <taxon>Mucoromycotina</taxon>
        <taxon>Mucoromycetes</taxon>
        <taxon>Mucorales</taxon>
        <taxon>Mucorineae</taxon>
        <taxon>Mucoraceae</taxon>
        <taxon>Helicostylum</taxon>
    </lineage>
</organism>
<evidence type="ECO:0000256" key="5">
    <source>
        <dbReference type="ARBA" id="ARBA00022729"/>
    </source>
</evidence>
<dbReference type="Proteomes" id="UP001476247">
    <property type="component" value="Unassembled WGS sequence"/>
</dbReference>
<comment type="caution">
    <text evidence="10">The sequence shown here is derived from an EMBL/GenBank/DDBJ whole genome shotgun (WGS) entry which is preliminary data.</text>
</comment>
<dbReference type="PANTHER" id="PTHR10766">
    <property type="entry name" value="TRANSMEMBRANE 9 SUPERFAMILY PROTEIN"/>
    <property type="match status" value="1"/>
</dbReference>
<dbReference type="Pfam" id="PF02990">
    <property type="entry name" value="EMP70"/>
    <property type="match status" value="1"/>
</dbReference>
<evidence type="ECO:0000256" key="8">
    <source>
        <dbReference type="ARBA" id="ARBA00023136"/>
    </source>
</evidence>
<comment type="similarity">
    <text evidence="3 9">Belongs to the nonaspanin (TM9SF) (TC 9.A.2) family.</text>
</comment>
<feature type="signal peptide" evidence="9">
    <location>
        <begin position="1"/>
        <end position="21"/>
    </location>
</feature>
<comment type="subcellular location">
    <subcellularLocation>
        <location evidence="2">Golgi apparatus</location>
    </subcellularLocation>
    <subcellularLocation>
        <location evidence="1">Membrane</location>
        <topology evidence="1">Multi-pass membrane protein</topology>
    </subcellularLocation>
</comment>
<accession>A0ABP9Y969</accession>
<feature type="transmembrane region" description="Helical" evidence="9">
    <location>
        <begin position="304"/>
        <end position="334"/>
    </location>
</feature>
<feature type="chain" id="PRO_5044978355" description="Transmembrane 9 superfamily member" evidence="9">
    <location>
        <begin position="22"/>
        <end position="607"/>
    </location>
</feature>
<name>A0ABP9Y969_9FUNG</name>
<keyword evidence="8 9" id="KW-0472">Membrane</keyword>
<evidence type="ECO:0000256" key="3">
    <source>
        <dbReference type="ARBA" id="ARBA00005227"/>
    </source>
</evidence>
<feature type="transmembrane region" description="Helical" evidence="9">
    <location>
        <begin position="346"/>
        <end position="363"/>
    </location>
</feature>
<keyword evidence="7" id="KW-0333">Golgi apparatus</keyword>
<evidence type="ECO:0000256" key="1">
    <source>
        <dbReference type="ARBA" id="ARBA00004141"/>
    </source>
</evidence>
<gene>
    <name evidence="10" type="ORF">HPULCUR_009002</name>
</gene>
<feature type="transmembrane region" description="Helical" evidence="9">
    <location>
        <begin position="244"/>
        <end position="265"/>
    </location>
</feature>
<dbReference type="InterPro" id="IPR004240">
    <property type="entry name" value="EMP70"/>
</dbReference>
<reference evidence="10 11" key="1">
    <citation type="submission" date="2024-04" db="EMBL/GenBank/DDBJ databases">
        <title>genome sequences of Mucor flavus KT1a and Helicostylum pulchrum KT1b strains isolation_sourced from the surface of a dry-aged beef.</title>
        <authorList>
            <person name="Toyotome T."/>
            <person name="Hosono M."/>
            <person name="Torimaru M."/>
            <person name="Fukuda K."/>
            <person name="Mikami N."/>
        </authorList>
    </citation>
    <scope>NUCLEOTIDE SEQUENCE [LARGE SCALE GENOMIC DNA]</scope>
    <source>
        <strain evidence="10 11">KT1b</strain>
    </source>
</reference>
<feature type="transmembrane region" description="Helical" evidence="9">
    <location>
        <begin position="375"/>
        <end position="399"/>
    </location>
</feature>
<feature type="transmembrane region" description="Helical" evidence="9">
    <location>
        <begin position="411"/>
        <end position="435"/>
    </location>
</feature>
<evidence type="ECO:0000256" key="7">
    <source>
        <dbReference type="ARBA" id="ARBA00023034"/>
    </source>
</evidence>
<evidence type="ECO:0000256" key="9">
    <source>
        <dbReference type="RuleBase" id="RU363079"/>
    </source>
</evidence>
<feature type="transmembrane region" description="Helical" evidence="9">
    <location>
        <begin position="568"/>
        <end position="597"/>
    </location>
</feature>
<feature type="transmembrane region" description="Helical" evidence="9">
    <location>
        <begin position="503"/>
        <end position="525"/>
    </location>
</feature>
<keyword evidence="5 9" id="KW-0732">Signal</keyword>
<evidence type="ECO:0000256" key="4">
    <source>
        <dbReference type="ARBA" id="ARBA00022692"/>
    </source>
</evidence>
<sequence length="607" mass="69318">MASRAIFIFCCLIVWSHLVFAYKQGDAVPIYYNKIFSLKNQLTYSYQSLSFICPLQQDVRKKSLLVFDQDFRGDRLVQSDYKLNFLENQECKLLCKNPWRIEDAIKVEDLIADEYLVEWELDGMPGATVSYTNEAPEHNYRVGFPLGFKKGDLTFINNHVIFQILYTADTNQFGKYNIVAFEVYPDSISDGECTKKNIDYEFQQVTGRSTTVAFTYSVQWKEVKDAVNAWDPFLLPPNKERHNYALLNGIIVVLLVFGVIAVILLKTVHKDNNNQEDKDFKVYDDADDFVGWRLINRDVFRRPVYGGLLTPVMGSGIQLLIVLIGLIVCLYMGWYHPAQPGSLTRWFTLLYLAGSLPAGYWSARIYKLFRGKSWILNSILTAFVAPCGFLLIVFISSMITWSQQSSLAISFSGWVSIFSIWIFVLLPLTCIGAYIGERCERMEHPSRTTQIPRMIPAKRWYQLDIIRVLLGGIIPFAVIFLNWHEFLNSVNKGEYVLSINNTMLVSILLLIATSEISVVLVFLQLCAEDYIWWWQSFMIGASPAMYMFGYGVYFLVKRTSITGLVGVSVYVLNLVIGCGVVGLCTGTLGFLSAYYIIRKIYSSVKVD</sequence>
<evidence type="ECO:0000313" key="10">
    <source>
        <dbReference type="EMBL" id="GAA5803520.1"/>
    </source>
</evidence>
<evidence type="ECO:0000313" key="11">
    <source>
        <dbReference type="Proteomes" id="UP001476247"/>
    </source>
</evidence>
<evidence type="ECO:0000256" key="2">
    <source>
        <dbReference type="ARBA" id="ARBA00004555"/>
    </source>
</evidence>